<reference evidence="2" key="1">
    <citation type="journal article" date="2014" name="Science">
        <title>Ancient hybridizations among the ancestral genomes of bread wheat.</title>
        <authorList>
            <consortium name="International Wheat Genome Sequencing Consortium,"/>
            <person name="Marcussen T."/>
            <person name="Sandve S.R."/>
            <person name="Heier L."/>
            <person name="Spannagl M."/>
            <person name="Pfeifer M."/>
            <person name="Jakobsen K.S."/>
            <person name="Wulff B.B."/>
            <person name="Steuernagel B."/>
            <person name="Mayer K.F."/>
            <person name="Olsen O.A."/>
        </authorList>
    </citation>
    <scope>NUCLEOTIDE SEQUENCE [LARGE SCALE GENOMIC DNA]</scope>
    <source>
        <strain evidence="2">cv. AL8/78</strain>
    </source>
</reference>
<dbReference type="SUPFAM" id="SSF52540">
    <property type="entry name" value="P-loop containing nucleoside triphosphate hydrolases"/>
    <property type="match status" value="1"/>
</dbReference>
<dbReference type="PANTHER" id="PTHR24221:SF523">
    <property type="entry name" value="MDR-LIKE ABC TRANSPORTER"/>
    <property type="match status" value="1"/>
</dbReference>
<dbReference type="InterPro" id="IPR027417">
    <property type="entry name" value="P-loop_NTPase"/>
</dbReference>
<dbReference type="Gene3D" id="3.40.50.300">
    <property type="entry name" value="P-loop containing nucleotide triphosphate hydrolases"/>
    <property type="match status" value="1"/>
</dbReference>
<dbReference type="GO" id="GO:0016020">
    <property type="term" value="C:membrane"/>
    <property type="evidence" value="ECO:0007669"/>
    <property type="project" value="TreeGrafter"/>
</dbReference>
<dbReference type="InterPro" id="IPR039421">
    <property type="entry name" value="Type_1_exporter"/>
</dbReference>
<proteinExistence type="predicted"/>
<name>A0A452XXE5_AEGTS</name>
<dbReference type="PANTHER" id="PTHR24221">
    <property type="entry name" value="ATP-BINDING CASSETTE SUB-FAMILY B"/>
    <property type="match status" value="1"/>
</dbReference>
<dbReference type="GO" id="GO:0042626">
    <property type="term" value="F:ATPase-coupled transmembrane transporter activity"/>
    <property type="evidence" value="ECO:0007669"/>
    <property type="project" value="TreeGrafter"/>
</dbReference>
<dbReference type="AlphaFoldDB" id="A0A452XXE5"/>
<dbReference type="EnsemblPlants" id="AET1Gv20201000.12">
    <property type="protein sequence ID" value="AET1Gv20201000.12"/>
    <property type="gene ID" value="AET1Gv20201000"/>
</dbReference>
<dbReference type="Gramene" id="AET1Gv20201000.12">
    <property type="protein sequence ID" value="AET1Gv20201000.12"/>
    <property type="gene ID" value="AET1Gv20201000"/>
</dbReference>
<protein>
    <recommendedName>
        <fullName evidence="3">ABC transporter domain-containing protein</fullName>
    </recommendedName>
</protein>
<organism evidence="1 2">
    <name type="scientific">Aegilops tauschii subsp. strangulata</name>
    <name type="common">Goatgrass</name>
    <dbReference type="NCBI Taxonomy" id="200361"/>
    <lineage>
        <taxon>Eukaryota</taxon>
        <taxon>Viridiplantae</taxon>
        <taxon>Streptophyta</taxon>
        <taxon>Embryophyta</taxon>
        <taxon>Tracheophyta</taxon>
        <taxon>Spermatophyta</taxon>
        <taxon>Magnoliopsida</taxon>
        <taxon>Liliopsida</taxon>
        <taxon>Poales</taxon>
        <taxon>Poaceae</taxon>
        <taxon>BOP clade</taxon>
        <taxon>Pooideae</taxon>
        <taxon>Triticodae</taxon>
        <taxon>Triticeae</taxon>
        <taxon>Triticinae</taxon>
        <taxon>Aegilops</taxon>
    </lineage>
</organism>
<reference evidence="2" key="2">
    <citation type="journal article" date="2017" name="Nat. Plants">
        <title>The Aegilops tauschii genome reveals multiple impacts of transposons.</title>
        <authorList>
            <person name="Zhao G."/>
            <person name="Zou C."/>
            <person name="Li K."/>
            <person name="Wang K."/>
            <person name="Li T."/>
            <person name="Gao L."/>
            <person name="Zhang X."/>
            <person name="Wang H."/>
            <person name="Yang Z."/>
            <person name="Liu X."/>
            <person name="Jiang W."/>
            <person name="Mao L."/>
            <person name="Kong X."/>
            <person name="Jiao Y."/>
            <person name="Jia J."/>
        </authorList>
    </citation>
    <scope>NUCLEOTIDE SEQUENCE [LARGE SCALE GENOMIC DNA]</scope>
    <source>
        <strain evidence="2">cv. AL8/78</strain>
    </source>
</reference>
<reference evidence="1" key="4">
    <citation type="submission" date="2019-03" db="UniProtKB">
        <authorList>
            <consortium name="EnsemblPlants"/>
        </authorList>
    </citation>
    <scope>IDENTIFICATION</scope>
</reference>
<dbReference type="Proteomes" id="UP000015105">
    <property type="component" value="Chromosome 1D"/>
</dbReference>
<evidence type="ECO:0000313" key="2">
    <source>
        <dbReference type="Proteomes" id="UP000015105"/>
    </source>
</evidence>
<reference evidence="1" key="5">
    <citation type="journal article" date="2021" name="G3 (Bethesda)">
        <title>Aegilops tauschii genome assembly Aet v5.0 features greater sequence contiguity and improved annotation.</title>
        <authorList>
            <person name="Wang L."/>
            <person name="Zhu T."/>
            <person name="Rodriguez J.C."/>
            <person name="Deal K.R."/>
            <person name="Dubcovsky J."/>
            <person name="McGuire P.E."/>
            <person name="Lux T."/>
            <person name="Spannagl M."/>
            <person name="Mayer K.F.X."/>
            <person name="Baldrich P."/>
            <person name="Meyers B.C."/>
            <person name="Huo N."/>
            <person name="Gu Y.Q."/>
            <person name="Zhou H."/>
            <person name="Devos K.M."/>
            <person name="Bennetzen J.L."/>
            <person name="Unver T."/>
            <person name="Budak H."/>
            <person name="Gulick P.J."/>
            <person name="Galiba G."/>
            <person name="Kalapos B."/>
            <person name="Nelson D.R."/>
            <person name="Li P."/>
            <person name="You F.M."/>
            <person name="Luo M.C."/>
            <person name="Dvorak J."/>
        </authorList>
    </citation>
    <scope>NUCLEOTIDE SEQUENCE [LARGE SCALE GENOMIC DNA]</scope>
    <source>
        <strain evidence="1">cv. AL8/78</strain>
    </source>
</reference>
<sequence>MGLVSQEPALFNDTIRANIAYGKEGEATESDIVSAAQLANAHKFISSLHQVRTHSFIHKSMGTTRWSGSAALSCREGRSSGWRSRGPWPRTPGSCCWTRRRARWTRSRSGRCRTRWTGWRRAGR</sequence>
<reference evidence="1" key="3">
    <citation type="journal article" date="2017" name="Nature">
        <title>Genome sequence of the progenitor of the wheat D genome Aegilops tauschii.</title>
        <authorList>
            <person name="Luo M.C."/>
            <person name="Gu Y.Q."/>
            <person name="Puiu D."/>
            <person name="Wang H."/>
            <person name="Twardziok S.O."/>
            <person name="Deal K.R."/>
            <person name="Huo N."/>
            <person name="Zhu T."/>
            <person name="Wang L."/>
            <person name="Wang Y."/>
            <person name="McGuire P.E."/>
            <person name="Liu S."/>
            <person name="Long H."/>
            <person name="Ramasamy R.K."/>
            <person name="Rodriguez J.C."/>
            <person name="Van S.L."/>
            <person name="Yuan L."/>
            <person name="Wang Z."/>
            <person name="Xia Z."/>
            <person name="Xiao L."/>
            <person name="Anderson O.D."/>
            <person name="Ouyang S."/>
            <person name="Liang Y."/>
            <person name="Zimin A.V."/>
            <person name="Pertea G."/>
            <person name="Qi P."/>
            <person name="Bennetzen J.L."/>
            <person name="Dai X."/>
            <person name="Dawson M.W."/>
            <person name="Muller H.G."/>
            <person name="Kugler K."/>
            <person name="Rivarola-Duarte L."/>
            <person name="Spannagl M."/>
            <person name="Mayer K.F.X."/>
            <person name="Lu F.H."/>
            <person name="Bevan M.W."/>
            <person name="Leroy P."/>
            <person name="Li P."/>
            <person name="You F.M."/>
            <person name="Sun Q."/>
            <person name="Liu Z."/>
            <person name="Lyons E."/>
            <person name="Wicker T."/>
            <person name="Salzberg S.L."/>
            <person name="Devos K.M."/>
            <person name="Dvorak J."/>
        </authorList>
    </citation>
    <scope>NUCLEOTIDE SEQUENCE [LARGE SCALE GENOMIC DNA]</scope>
    <source>
        <strain evidence="1">cv. AL8/78</strain>
    </source>
</reference>
<accession>A0A452XXE5</accession>
<evidence type="ECO:0000313" key="1">
    <source>
        <dbReference type="EnsemblPlants" id="AET1Gv20201000.12"/>
    </source>
</evidence>
<keyword evidence="2" id="KW-1185">Reference proteome</keyword>
<evidence type="ECO:0008006" key="3">
    <source>
        <dbReference type="Google" id="ProtNLM"/>
    </source>
</evidence>